<protein>
    <recommendedName>
        <fullName evidence="10">PGG domain-containing protein</fullName>
    </recommendedName>
</protein>
<dbReference type="PROSITE" id="PS50088">
    <property type="entry name" value="ANK_REPEAT"/>
    <property type="match status" value="2"/>
</dbReference>
<comment type="caution">
    <text evidence="11">The sequence shown here is derived from an EMBL/GenBank/DDBJ whole genome shotgun (WGS) entry which is preliminary data.</text>
</comment>
<reference evidence="11 12" key="1">
    <citation type="submission" date="2024-11" db="EMBL/GenBank/DDBJ databases">
        <title>Chromosome-level genome assembly of Eucalyptus globulus Labill. provides insights into its genome evolution.</title>
        <authorList>
            <person name="Li X."/>
        </authorList>
    </citation>
    <scope>NUCLEOTIDE SEQUENCE [LARGE SCALE GENOMIC DNA]</scope>
    <source>
        <strain evidence="11">CL2024</strain>
        <tissue evidence="11">Fresh tender leaves</tissue>
    </source>
</reference>
<evidence type="ECO:0000256" key="4">
    <source>
        <dbReference type="ARBA" id="ARBA00022989"/>
    </source>
</evidence>
<dbReference type="PANTHER" id="PTHR24186">
    <property type="entry name" value="PROTEIN PHOSPHATASE 1 REGULATORY SUBUNIT"/>
    <property type="match status" value="1"/>
</dbReference>
<dbReference type="EMBL" id="JBJKBG010000011">
    <property type="protein sequence ID" value="KAL3714928.1"/>
    <property type="molecule type" value="Genomic_DNA"/>
</dbReference>
<feature type="repeat" description="ANK" evidence="7">
    <location>
        <begin position="20"/>
        <end position="52"/>
    </location>
</feature>
<dbReference type="Proteomes" id="UP001634007">
    <property type="component" value="Unassembled WGS sequence"/>
</dbReference>
<evidence type="ECO:0000256" key="5">
    <source>
        <dbReference type="ARBA" id="ARBA00023043"/>
    </source>
</evidence>
<gene>
    <name evidence="11" type="ORF">ACJRO7_006779</name>
</gene>
<feature type="region of interest" description="Disordered" evidence="8">
    <location>
        <begin position="555"/>
        <end position="586"/>
    </location>
</feature>
<name>A0ABD3IJS3_EUCGL</name>
<evidence type="ECO:0000256" key="1">
    <source>
        <dbReference type="ARBA" id="ARBA00004141"/>
    </source>
</evidence>
<evidence type="ECO:0000256" key="9">
    <source>
        <dbReference type="SAM" id="Phobius"/>
    </source>
</evidence>
<dbReference type="Pfam" id="PF13857">
    <property type="entry name" value="Ank_5"/>
    <property type="match status" value="1"/>
</dbReference>
<evidence type="ECO:0000259" key="10">
    <source>
        <dbReference type="Pfam" id="PF13962"/>
    </source>
</evidence>
<dbReference type="Pfam" id="PF13962">
    <property type="entry name" value="PGG"/>
    <property type="match status" value="1"/>
</dbReference>
<keyword evidence="5 7" id="KW-0040">ANK repeat</keyword>
<dbReference type="AlphaFoldDB" id="A0ABD3IJS3"/>
<accession>A0ABD3IJS3</accession>
<feature type="transmembrane region" description="Helical" evidence="9">
    <location>
        <begin position="503"/>
        <end position="529"/>
    </location>
</feature>
<evidence type="ECO:0000256" key="8">
    <source>
        <dbReference type="SAM" id="MobiDB-lite"/>
    </source>
</evidence>
<dbReference type="SUPFAM" id="SSF48403">
    <property type="entry name" value="Ankyrin repeat"/>
    <property type="match status" value="1"/>
</dbReference>
<evidence type="ECO:0000313" key="12">
    <source>
        <dbReference type="Proteomes" id="UP001634007"/>
    </source>
</evidence>
<sequence>MVRAVIDFVPDDLISLANSCGETPLHIAARAGKTGAVELLLPRAKPRDTDSSGNSALHEAVRNSRYEVNRRLVSKDPNPLYHQNNETKSPWCIAIETGDLEVLKLLLEAPNPVETGNLDSQILAILLGAPNPVETGNLDLRMLEFQLRVMIPSVFGMSPAHVAVTYQKMDMLTEMWKKKPGLFRLRDEGYGTPLHFAAYTNYLNGVKFLIDKIPLSALEQDEEGYLPIHIACMMDHVRIVEELLRQWPDPVEFRARGGENILQVSARYGCISTVKYILKSPKFDHLINARNFDGNTPLHLAALHWQPSILLLLARDGRVDLKLLNNGNMTALDVVEEDIKETDAPLRKKITRIILASAGTPRSGELAIRRGISRSLGNEMQPPELDRLKEEANTRMVVAALVAAMTFASGFSVPGGYNSSNPDAGIAVLLHKAMYNVFVICNSVAMYSSIIALVILLWTQINDPYVVENALSKSRLPLLVALAAMPLAFMAGVYVSITKLAWLAIVVLVLGSVALCIILSFYLLLYIPLGQKHPLVRRFTDLIIVLGISMSGSVTAGGGTAGQATTTPGAHRGADHRLHRRSEIPD</sequence>
<evidence type="ECO:0000256" key="2">
    <source>
        <dbReference type="ARBA" id="ARBA00022692"/>
    </source>
</evidence>
<feature type="transmembrane region" description="Helical" evidence="9">
    <location>
        <begin position="478"/>
        <end position="497"/>
    </location>
</feature>
<keyword evidence="2 9" id="KW-0812">Transmembrane</keyword>
<comment type="subcellular location">
    <subcellularLocation>
        <location evidence="1">Membrane</location>
        <topology evidence="1">Multi-pass membrane protein</topology>
    </subcellularLocation>
</comment>
<keyword evidence="3" id="KW-0677">Repeat</keyword>
<dbReference type="Pfam" id="PF13637">
    <property type="entry name" value="Ank_4"/>
    <property type="match status" value="1"/>
</dbReference>
<feature type="transmembrane region" description="Helical" evidence="9">
    <location>
        <begin position="437"/>
        <end position="458"/>
    </location>
</feature>
<feature type="repeat" description="ANK" evidence="7">
    <location>
        <begin position="293"/>
        <end position="317"/>
    </location>
</feature>
<dbReference type="GO" id="GO:0016020">
    <property type="term" value="C:membrane"/>
    <property type="evidence" value="ECO:0007669"/>
    <property type="project" value="UniProtKB-SubCell"/>
</dbReference>
<dbReference type="InterPro" id="IPR036770">
    <property type="entry name" value="Ankyrin_rpt-contain_sf"/>
</dbReference>
<feature type="domain" description="PGG" evidence="10">
    <location>
        <begin position="387"/>
        <end position="495"/>
    </location>
</feature>
<dbReference type="InterPro" id="IPR002110">
    <property type="entry name" value="Ankyrin_rpt"/>
</dbReference>
<evidence type="ECO:0000256" key="6">
    <source>
        <dbReference type="ARBA" id="ARBA00023136"/>
    </source>
</evidence>
<dbReference type="SMART" id="SM00248">
    <property type="entry name" value="ANK"/>
    <property type="match status" value="8"/>
</dbReference>
<keyword evidence="6 9" id="KW-0472">Membrane</keyword>
<dbReference type="Gene3D" id="1.25.40.20">
    <property type="entry name" value="Ankyrin repeat-containing domain"/>
    <property type="match status" value="2"/>
</dbReference>
<dbReference type="InterPro" id="IPR026961">
    <property type="entry name" value="PGG_dom"/>
</dbReference>
<keyword evidence="12" id="KW-1185">Reference proteome</keyword>
<keyword evidence="4 9" id="KW-1133">Transmembrane helix</keyword>
<dbReference type="PANTHER" id="PTHR24186:SF46">
    <property type="entry name" value="PROTEIN ACCELERATED CELL DEATH 6-LIKE"/>
    <property type="match status" value="1"/>
</dbReference>
<dbReference type="Pfam" id="PF12796">
    <property type="entry name" value="Ank_2"/>
    <property type="match status" value="1"/>
</dbReference>
<evidence type="ECO:0000256" key="3">
    <source>
        <dbReference type="ARBA" id="ARBA00022737"/>
    </source>
</evidence>
<dbReference type="PROSITE" id="PS50297">
    <property type="entry name" value="ANK_REP_REGION"/>
    <property type="match status" value="2"/>
</dbReference>
<proteinExistence type="predicted"/>
<organism evidence="11 12">
    <name type="scientific">Eucalyptus globulus</name>
    <name type="common">Tasmanian blue gum</name>
    <dbReference type="NCBI Taxonomy" id="34317"/>
    <lineage>
        <taxon>Eukaryota</taxon>
        <taxon>Viridiplantae</taxon>
        <taxon>Streptophyta</taxon>
        <taxon>Embryophyta</taxon>
        <taxon>Tracheophyta</taxon>
        <taxon>Spermatophyta</taxon>
        <taxon>Magnoliopsida</taxon>
        <taxon>eudicotyledons</taxon>
        <taxon>Gunneridae</taxon>
        <taxon>Pentapetalae</taxon>
        <taxon>rosids</taxon>
        <taxon>malvids</taxon>
        <taxon>Myrtales</taxon>
        <taxon>Myrtaceae</taxon>
        <taxon>Myrtoideae</taxon>
        <taxon>Eucalypteae</taxon>
        <taxon>Eucalyptus</taxon>
    </lineage>
</organism>
<feature type="transmembrane region" description="Helical" evidence="9">
    <location>
        <begin position="397"/>
        <end position="417"/>
    </location>
</feature>
<feature type="compositionally biased region" description="Basic and acidic residues" evidence="8">
    <location>
        <begin position="572"/>
        <end position="586"/>
    </location>
</feature>
<evidence type="ECO:0000313" key="11">
    <source>
        <dbReference type="EMBL" id="KAL3714928.1"/>
    </source>
</evidence>
<evidence type="ECO:0000256" key="7">
    <source>
        <dbReference type="PROSITE-ProRule" id="PRU00023"/>
    </source>
</evidence>